<sequence>MISDADLMKEFVTAFGVPTLPKPNLLAYMSEAGRKKLPQRDVCEMLLNIPARRPVSPVPPLSPAPLLQVTDPRAMMKPPAPIAPSATSASLQNRPNSPHMTSANDSMYFSQQVPSNPSPIPQQIPSNFGQFQGPSDPIRRRQNFNPTPPQIQREGAWQHPNTTSAWGPQPTNWQQTNYGQPPKLNHYVNC</sequence>
<dbReference type="Proteomes" id="UP000659654">
    <property type="component" value="Unassembled WGS sequence"/>
</dbReference>
<dbReference type="AlphaFoldDB" id="A0A1I7RMW8"/>
<reference evidence="3" key="2">
    <citation type="submission" date="2020-08" db="EMBL/GenBank/DDBJ databases">
        <authorList>
            <person name="Kikuchi T."/>
        </authorList>
    </citation>
    <scope>NUCLEOTIDE SEQUENCE</scope>
    <source>
        <strain evidence="2">Ka4C1</strain>
    </source>
</reference>
<proteinExistence type="predicted"/>
<evidence type="ECO:0000313" key="4">
    <source>
        <dbReference type="Proteomes" id="UP000095284"/>
    </source>
</evidence>
<evidence type="ECO:0000313" key="6">
    <source>
        <dbReference type="WBParaSite" id="BXY_0205400.1"/>
    </source>
</evidence>
<dbReference type="EMBL" id="CAJFDI010000005">
    <property type="protein sequence ID" value="CAD5232655.1"/>
    <property type="molecule type" value="Genomic_DNA"/>
</dbReference>
<organism evidence="4 6">
    <name type="scientific">Bursaphelenchus xylophilus</name>
    <name type="common">Pinewood nematode worm</name>
    <name type="synonym">Aphelenchoides xylophilus</name>
    <dbReference type="NCBI Taxonomy" id="6326"/>
    <lineage>
        <taxon>Eukaryota</taxon>
        <taxon>Metazoa</taxon>
        <taxon>Ecdysozoa</taxon>
        <taxon>Nematoda</taxon>
        <taxon>Chromadorea</taxon>
        <taxon>Rhabditida</taxon>
        <taxon>Tylenchina</taxon>
        <taxon>Tylenchomorpha</taxon>
        <taxon>Aphelenchoidea</taxon>
        <taxon>Aphelenchoididae</taxon>
        <taxon>Bursaphelenchus</taxon>
    </lineage>
</organism>
<accession>A0A1I7RMW8</accession>
<evidence type="ECO:0000313" key="5">
    <source>
        <dbReference type="Proteomes" id="UP000659654"/>
    </source>
</evidence>
<dbReference type="Proteomes" id="UP000582659">
    <property type="component" value="Unassembled WGS sequence"/>
</dbReference>
<name>A0A1I7RMW8_BURXY</name>
<protein>
    <submittedName>
        <fullName evidence="2">(pine wood nematode) hypothetical protein</fullName>
    </submittedName>
</protein>
<feature type="compositionally biased region" description="Polar residues" evidence="1">
    <location>
        <begin position="91"/>
        <end position="104"/>
    </location>
</feature>
<evidence type="ECO:0000313" key="3">
    <source>
        <dbReference type="EMBL" id="CAG9125385.1"/>
    </source>
</evidence>
<reference evidence="6" key="1">
    <citation type="submission" date="2016-11" db="UniProtKB">
        <authorList>
            <consortium name="WormBaseParasite"/>
        </authorList>
    </citation>
    <scope>IDENTIFICATION</scope>
</reference>
<dbReference type="EMBL" id="CAJFCV020000005">
    <property type="protein sequence ID" value="CAG9125385.1"/>
    <property type="molecule type" value="Genomic_DNA"/>
</dbReference>
<dbReference type="WBParaSite" id="BXY_0205400.1">
    <property type="protein sequence ID" value="BXY_0205400.1"/>
    <property type="gene ID" value="BXY_0205400"/>
</dbReference>
<evidence type="ECO:0000256" key="1">
    <source>
        <dbReference type="SAM" id="MobiDB-lite"/>
    </source>
</evidence>
<evidence type="ECO:0000313" key="2">
    <source>
        <dbReference type="EMBL" id="CAD5232655.1"/>
    </source>
</evidence>
<feature type="region of interest" description="Disordered" evidence="1">
    <location>
        <begin position="75"/>
        <end position="104"/>
    </location>
</feature>
<keyword evidence="5" id="KW-1185">Reference proteome</keyword>
<gene>
    <name evidence="2" type="ORF">BXYJ_LOCUS12746</name>
</gene>
<dbReference type="Proteomes" id="UP000095284">
    <property type="component" value="Unplaced"/>
</dbReference>